<feature type="transmembrane region" description="Helical" evidence="1">
    <location>
        <begin position="7"/>
        <end position="30"/>
    </location>
</feature>
<protein>
    <submittedName>
        <fullName evidence="2">Uncharacterized protein</fullName>
    </submittedName>
</protein>
<evidence type="ECO:0000256" key="1">
    <source>
        <dbReference type="SAM" id="Phobius"/>
    </source>
</evidence>
<proteinExistence type="predicted"/>
<sequence>MNNPKKYTVISIAVVTFSINGCIFEAYNFLEAFKVCMPGKGPYMQFLFIMSFIIYYKNYKHINLFLI</sequence>
<keyword evidence="1" id="KW-0812">Transmembrane</keyword>
<evidence type="ECO:0000313" key="3">
    <source>
        <dbReference type="Proteomes" id="UP000593567"/>
    </source>
</evidence>
<comment type="caution">
    <text evidence="2">The sequence shown here is derived from an EMBL/GenBank/DDBJ whole genome shotgun (WGS) entry which is preliminary data.</text>
</comment>
<keyword evidence="3" id="KW-1185">Reference proteome</keyword>
<reference evidence="2" key="1">
    <citation type="submission" date="2020-06" db="EMBL/GenBank/DDBJ databases">
        <title>Draft genome of Bugula neritina, a colonial animal packing powerful symbionts and potential medicines.</title>
        <authorList>
            <person name="Rayko M."/>
        </authorList>
    </citation>
    <scope>NUCLEOTIDE SEQUENCE [LARGE SCALE GENOMIC DNA]</scope>
    <source>
        <strain evidence="2">Kwan_BN1</strain>
    </source>
</reference>
<accession>A0A7J7KS65</accession>
<gene>
    <name evidence="2" type="ORF">EB796_000704</name>
</gene>
<feature type="transmembrane region" description="Helical" evidence="1">
    <location>
        <begin position="42"/>
        <end position="59"/>
    </location>
</feature>
<dbReference type="EMBL" id="VXIV02000090">
    <property type="protein sequence ID" value="KAF6040987.1"/>
    <property type="molecule type" value="Genomic_DNA"/>
</dbReference>
<dbReference type="Proteomes" id="UP000593567">
    <property type="component" value="Unassembled WGS sequence"/>
</dbReference>
<evidence type="ECO:0000313" key="2">
    <source>
        <dbReference type="EMBL" id="KAF6040987.1"/>
    </source>
</evidence>
<name>A0A7J7KS65_BUGNE</name>
<dbReference type="AlphaFoldDB" id="A0A7J7KS65"/>
<organism evidence="2 3">
    <name type="scientific">Bugula neritina</name>
    <name type="common">Brown bryozoan</name>
    <name type="synonym">Sertularia neritina</name>
    <dbReference type="NCBI Taxonomy" id="10212"/>
    <lineage>
        <taxon>Eukaryota</taxon>
        <taxon>Metazoa</taxon>
        <taxon>Spiralia</taxon>
        <taxon>Lophotrochozoa</taxon>
        <taxon>Bryozoa</taxon>
        <taxon>Gymnolaemata</taxon>
        <taxon>Cheilostomatida</taxon>
        <taxon>Flustrina</taxon>
        <taxon>Buguloidea</taxon>
        <taxon>Bugulidae</taxon>
        <taxon>Bugula</taxon>
    </lineage>
</organism>
<keyword evidence="1" id="KW-0472">Membrane</keyword>
<keyword evidence="1" id="KW-1133">Transmembrane helix</keyword>